<organism evidence="1 2">
    <name type="scientific">Methanobacterium formicicum</name>
    <dbReference type="NCBI Taxonomy" id="2162"/>
    <lineage>
        <taxon>Archaea</taxon>
        <taxon>Methanobacteriati</taxon>
        <taxon>Methanobacteriota</taxon>
        <taxon>Methanomada group</taxon>
        <taxon>Methanobacteria</taxon>
        <taxon>Methanobacteriales</taxon>
        <taxon>Methanobacteriaceae</taxon>
        <taxon>Methanobacterium</taxon>
    </lineage>
</organism>
<evidence type="ECO:0000313" key="1">
    <source>
        <dbReference type="EMBL" id="MBF4475930.1"/>
    </source>
</evidence>
<dbReference type="EMBL" id="JADIIL010000038">
    <property type="protein sequence ID" value="MBF4475930.1"/>
    <property type="molecule type" value="Genomic_DNA"/>
</dbReference>
<name>A0A843ARY7_METFO</name>
<evidence type="ECO:0000313" key="2">
    <source>
        <dbReference type="Proteomes" id="UP000606900"/>
    </source>
</evidence>
<dbReference type="Proteomes" id="UP000606900">
    <property type="component" value="Unassembled WGS sequence"/>
</dbReference>
<comment type="caution">
    <text evidence="1">The sequence shown here is derived from an EMBL/GenBank/DDBJ whole genome shotgun (WGS) entry which is preliminary data.</text>
</comment>
<protein>
    <submittedName>
        <fullName evidence="1">Uncharacterized protein</fullName>
    </submittedName>
</protein>
<reference evidence="1" key="1">
    <citation type="submission" date="2020-10" db="EMBL/GenBank/DDBJ databases">
        <title>Dehalococcoides mccartyi of a TCE/Cr reducing biochatode.</title>
        <authorList>
            <person name="Matturro B."/>
        </authorList>
    </citation>
    <scope>NUCLEOTIDE SEQUENCE</scope>
    <source>
        <strain evidence="1">Bin2</strain>
    </source>
</reference>
<dbReference type="RefSeq" id="WP_276700004.1">
    <property type="nucleotide sequence ID" value="NZ_JADIIL010000038.1"/>
</dbReference>
<accession>A0A843ARY7</accession>
<proteinExistence type="predicted"/>
<dbReference type="AlphaFoldDB" id="A0A843ARY7"/>
<sequence length="135" mass="15940">MEADLKIKLDELEKQIISKDYPKNINSIRYWAGADVIIRPRRSKDLIDWLDNQNLIISSQETIPQRRAVITTDARELSWLFKELRNIFSDKIDYISKYDFYGLLAQAAIDYLESNKEIDREELLLTVLSQARNFN</sequence>
<gene>
    <name evidence="1" type="ORF">ISP06_10765</name>
</gene>